<protein>
    <submittedName>
        <fullName evidence="1">Uncharacterized protein</fullName>
    </submittedName>
</protein>
<reference evidence="1 2" key="1">
    <citation type="submission" date="2012-05" db="EMBL/GenBank/DDBJ databases">
        <title>Genome sequence of Yersinia Pestis PY-08.</title>
        <authorList>
            <person name="Santana-Cruz I."/>
            <person name="Sengamalay N."/>
            <person name="McCracken C."/>
            <person name="Daugherty S.C."/>
            <person name="Maroo A."/>
            <person name="Vara P.G."/>
            <person name="Tallon L.J."/>
            <person name="Sadzewicz L."/>
            <person name="Vinetz J.M."/>
            <person name="Cespedes Zambrano M.J."/>
            <person name="Fraser-Liggett C.M."/>
            <person name="Tettelin H."/>
        </authorList>
    </citation>
    <scope>NUCLEOTIDE SEQUENCE [LARGE SCALE GENOMIC DNA]</scope>
    <source>
        <strain evidence="1 2">PY-08</strain>
    </source>
</reference>
<feature type="non-terminal residue" evidence="1">
    <location>
        <position position="27"/>
    </location>
</feature>
<dbReference type="AlphaFoldDB" id="A0AB72ZJY5"/>
<name>A0AB72ZJY5_YERPE</name>
<proteinExistence type="predicted"/>
<sequence>MKIYFILFPSSLNMNNKKPADNGGGGD</sequence>
<dbReference type="Proteomes" id="UP000003231">
    <property type="component" value="Unassembled WGS sequence"/>
</dbReference>
<dbReference type="EMBL" id="AKRT01000268">
    <property type="protein sequence ID" value="EIR19618.1"/>
    <property type="molecule type" value="Genomic_DNA"/>
</dbReference>
<evidence type="ECO:0000313" key="2">
    <source>
        <dbReference type="Proteomes" id="UP000003231"/>
    </source>
</evidence>
<gene>
    <name evidence="1" type="ORF">YPPY08_2100</name>
</gene>
<comment type="caution">
    <text evidence="1">The sequence shown here is derived from an EMBL/GenBank/DDBJ whole genome shotgun (WGS) entry which is preliminary data.</text>
</comment>
<evidence type="ECO:0000313" key="1">
    <source>
        <dbReference type="EMBL" id="EIR19618.1"/>
    </source>
</evidence>
<organism evidence="1 2">
    <name type="scientific">Yersinia pestis PY-08</name>
    <dbReference type="NCBI Taxonomy" id="992134"/>
    <lineage>
        <taxon>Bacteria</taxon>
        <taxon>Pseudomonadati</taxon>
        <taxon>Pseudomonadota</taxon>
        <taxon>Gammaproteobacteria</taxon>
        <taxon>Enterobacterales</taxon>
        <taxon>Yersiniaceae</taxon>
        <taxon>Yersinia</taxon>
    </lineage>
</organism>
<accession>A0AB72ZJY5</accession>